<dbReference type="EMBL" id="JACOOJ010000013">
    <property type="protein sequence ID" value="MBC5632984.1"/>
    <property type="molecule type" value="Genomic_DNA"/>
</dbReference>
<dbReference type="SUPFAM" id="SSF49785">
    <property type="entry name" value="Galactose-binding domain-like"/>
    <property type="match status" value="1"/>
</dbReference>
<accession>A0ABR7DNG6</accession>
<keyword evidence="2 6" id="KW-0378">Hydrolase</keyword>
<evidence type="ECO:0000256" key="4">
    <source>
        <dbReference type="SAM" id="SignalP"/>
    </source>
</evidence>
<dbReference type="PANTHER" id="PTHR42732">
    <property type="entry name" value="BETA-GALACTOSIDASE"/>
    <property type="match status" value="1"/>
</dbReference>
<keyword evidence="7" id="KW-1185">Reference proteome</keyword>
<dbReference type="RefSeq" id="WP_186929736.1">
    <property type="nucleotide sequence ID" value="NZ_JACOOJ010000013.1"/>
</dbReference>
<dbReference type="GO" id="GO:0016787">
    <property type="term" value="F:hydrolase activity"/>
    <property type="evidence" value="ECO:0007669"/>
    <property type="project" value="UniProtKB-KW"/>
</dbReference>
<keyword evidence="4" id="KW-0732">Signal</keyword>
<comment type="similarity">
    <text evidence="1">Belongs to the glycosyl hydrolase 2 family.</text>
</comment>
<evidence type="ECO:0000256" key="3">
    <source>
        <dbReference type="ARBA" id="ARBA00023295"/>
    </source>
</evidence>
<dbReference type="PANTHER" id="PTHR42732:SF1">
    <property type="entry name" value="BETA-MANNOSIDASE"/>
    <property type="match status" value="1"/>
</dbReference>
<proteinExistence type="inferred from homology"/>
<protein>
    <submittedName>
        <fullName evidence="6">Glycosyl hydrolase family 2</fullName>
    </submittedName>
</protein>
<dbReference type="SUPFAM" id="SSF51445">
    <property type="entry name" value="(Trans)glycosidases"/>
    <property type="match status" value="1"/>
</dbReference>
<sequence>MKNIAFWVLLSTLIASNAGAQGVTSTFEMRYITSDAKADGETDFCGETEWMSLDQRIDFLSKYASFASGFYGNPGLDVPLIDDGDLQKAVDRIKPQPLTNVRQTLRLSDWRAYGYRAGKEEERKRNFADWSATNGATVEKGCLTLSDCTVEKNLEPIRWRFRLHLDIKNLEAGCTVSFNNEEKSLISVRLANQVLSLLSGVNKESGRYEAGTSLNLEIYGDFPNNRFFVTANGKSVVCPMGETDIREIDKIVIRSEGKTEIDDISLFNFVEDRTNKHTPYFSSLLVNENFNDVLPMQGWQSLDYDDSAWEQVTLPSSHGGLREKEESYYLRKKIRLADFERAVLKLETIDPGGEVWINGQPVAVINNRHPYDLDVTEYLQRNQENIIAVRVKPYKADHRMLHSPSDPYIGWFLGRATLILTNRCMIKDVFAHTGSLDGTARQVNRVLLQYSGVYVFEGSVEVNYYPWFPVEGEKVATVKRNVEVRPSVDNEIVLEMPVENPALWTPESPNLYRVEVILRDKEGREIDDYMLTTGIRTISQKDGDLYVNNRPEILKGAQILGSRYPVETMSKNYKCVSDETIAKDLMMIKEMNGNLLRLHIHAEKDTTDGINDPRYAEYADQLGVYLLWQTAAWIREGEAWNVDFEGYPKFMRQVYNHPSIVMWEASNHPNRFKLHDISDSHDFVTRGYRTLSAVDTSRLISPTSFWQHMHYGNYDGSLDKEGNPIVPNPVLMEKLMTRGSQDAYTGYGAKWTALRKAPNKWAASCLAANDKAYFNFEHEESAAQPNWTLAEKEPWFEVQSYEWEYEKGSIGRLLDASEWRISQAFQAFAAWESMKKQILIGYDGFSWCSLESGSNMFTYQKPLTDPFGVPKLAYYANQSVFQPIWAGSGNVDVVYGPADRISPVLFNLGQPRTVDLAIELKNDKGKRIDRKVFKNIQIAGGRTIVNLDSFRFKTVPDGCYFLVYTIKELNPPSSRK</sequence>
<gene>
    <name evidence="6" type="ORF">H8S65_09410</name>
</gene>
<dbReference type="Gene3D" id="2.60.120.260">
    <property type="entry name" value="Galactose-binding domain-like"/>
    <property type="match status" value="1"/>
</dbReference>
<dbReference type="SUPFAM" id="SSF49303">
    <property type="entry name" value="beta-Galactosidase/glucuronidase domain"/>
    <property type="match status" value="1"/>
</dbReference>
<dbReference type="Proteomes" id="UP000651475">
    <property type="component" value="Unassembled WGS sequence"/>
</dbReference>
<feature type="signal peptide" evidence="4">
    <location>
        <begin position="1"/>
        <end position="20"/>
    </location>
</feature>
<evidence type="ECO:0000256" key="1">
    <source>
        <dbReference type="ARBA" id="ARBA00007401"/>
    </source>
</evidence>
<dbReference type="InterPro" id="IPR006102">
    <property type="entry name" value="Ig-like_GH2"/>
</dbReference>
<dbReference type="InterPro" id="IPR017853">
    <property type="entry name" value="GH"/>
</dbReference>
<feature type="chain" id="PRO_5045360842" evidence="4">
    <location>
        <begin position="21"/>
        <end position="976"/>
    </location>
</feature>
<evidence type="ECO:0000259" key="5">
    <source>
        <dbReference type="Pfam" id="PF00703"/>
    </source>
</evidence>
<feature type="domain" description="Glycoside hydrolase family 2 immunoglobulin-like beta-sandwich" evidence="5">
    <location>
        <begin position="467"/>
        <end position="536"/>
    </location>
</feature>
<dbReference type="Gene3D" id="3.20.20.80">
    <property type="entry name" value="Glycosidases"/>
    <property type="match status" value="1"/>
</dbReference>
<name>A0ABR7DNG6_9BACT</name>
<evidence type="ECO:0000313" key="6">
    <source>
        <dbReference type="EMBL" id="MBC5632984.1"/>
    </source>
</evidence>
<dbReference type="Gene3D" id="2.60.40.10">
    <property type="entry name" value="Immunoglobulins"/>
    <property type="match status" value="1"/>
</dbReference>
<dbReference type="InterPro" id="IPR036156">
    <property type="entry name" value="Beta-gal/glucu_dom_sf"/>
</dbReference>
<dbReference type="InterPro" id="IPR051913">
    <property type="entry name" value="GH2_Domain-Containing"/>
</dbReference>
<reference evidence="6 7" key="1">
    <citation type="submission" date="2020-08" db="EMBL/GenBank/DDBJ databases">
        <title>Genome public.</title>
        <authorList>
            <person name="Liu C."/>
            <person name="Sun Q."/>
        </authorList>
    </citation>
    <scope>NUCLEOTIDE SEQUENCE [LARGE SCALE GENOMIC DNA]</scope>
    <source>
        <strain evidence="6 7">NSJ-79</strain>
    </source>
</reference>
<evidence type="ECO:0000313" key="7">
    <source>
        <dbReference type="Proteomes" id="UP000651475"/>
    </source>
</evidence>
<comment type="caution">
    <text evidence="6">The sequence shown here is derived from an EMBL/GenBank/DDBJ whole genome shotgun (WGS) entry which is preliminary data.</text>
</comment>
<keyword evidence="3" id="KW-0326">Glycosidase</keyword>
<dbReference type="InterPro" id="IPR013783">
    <property type="entry name" value="Ig-like_fold"/>
</dbReference>
<evidence type="ECO:0000256" key="2">
    <source>
        <dbReference type="ARBA" id="ARBA00022801"/>
    </source>
</evidence>
<organism evidence="6 7">
    <name type="scientific">Parabacteroides hominis</name>
    <dbReference type="NCBI Taxonomy" id="2763057"/>
    <lineage>
        <taxon>Bacteria</taxon>
        <taxon>Pseudomonadati</taxon>
        <taxon>Bacteroidota</taxon>
        <taxon>Bacteroidia</taxon>
        <taxon>Bacteroidales</taxon>
        <taxon>Tannerellaceae</taxon>
        <taxon>Parabacteroides</taxon>
    </lineage>
</organism>
<dbReference type="InterPro" id="IPR008979">
    <property type="entry name" value="Galactose-bd-like_sf"/>
</dbReference>
<dbReference type="Pfam" id="PF00703">
    <property type="entry name" value="Glyco_hydro_2"/>
    <property type="match status" value="1"/>
</dbReference>